<dbReference type="PRINTS" id="PR00459">
    <property type="entry name" value="ASPEROXIDASE"/>
</dbReference>
<keyword evidence="14" id="KW-0732">Signal</keyword>
<keyword evidence="10" id="KW-0408">Iron</keyword>
<keyword evidence="5 14" id="KW-0575">Peroxidase</keyword>
<dbReference type="FunFam" id="1.10.420.10:FF:000009">
    <property type="entry name" value="Ascorbate peroxidase"/>
    <property type="match status" value="1"/>
</dbReference>
<comment type="function">
    <text evidence="1">Destroys radicals which are normally produced within the cells and which are toxic to biological systems.</text>
</comment>
<name>A0A9P8PLH1_9ASCO</name>
<evidence type="ECO:0000256" key="8">
    <source>
        <dbReference type="ARBA" id="ARBA00022946"/>
    </source>
</evidence>
<dbReference type="InterPro" id="IPR002207">
    <property type="entry name" value="Peroxidase_I"/>
</dbReference>
<dbReference type="InterPro" id="IPR010255">
    <property type="entry name" value="Haem_peroxidase_sf"/>
</dbReference>
<comment type="catalytic activity">
    <reaction evidence="13">
        <text>2 Fe(II)-[cytochrome c] + H2O2 + 2 H(+) = 2 Fe(III)-[cytochrome c] + 2 H2O</text>
        <dbReference type="Rhea" id="RHEA:16581"/>
        <dbReference type="Rhea" id="RHEA-COMP:10350"/>
        <dbReference type="Rhea" id="RHEA-COMP:14399"/>
        <dbReference type="ChEBI" id="CHEBI:15377"/>
        <dbReference type="ChEBI" id="CHEBI:15378"/>
        <dbReference type="ChEBI" id="CHEBI:16240"/>
        <dbReference type="ChEBI" id="CHEBI:29033"/>
        <dbReference type="ChEBI" id="CHEBI:29034"/>
        <dbReference type="EC" id="1.11.1.5"/>
    </reaction>
</comment>
<accession>A0A9P8PLH1</accession>
<feature type="domain" description="Plant heme peroxidase family profile" evidence="15">
    <location>
        <begin position="156"/>
        <end position="351"/>
    </location>
</feature>
<comment type="subcellular location">
    <subcellularLocation>
        <location evidence="3">Mitochondrion intermembrane space</location>
    </subcellularLocation>
    <subcellularLocation>
        <location evidence="2">Mitochondrion matrix</location>
    </subcellularLocation>
</comment>
<dbReference type="PANTHER" id="PTHR31356">
    <property type="entry name" value="THYLAKOID LUMENAL 29 KDA PROTEIN, CHLOROPLASTIC-RELATED"/>
    <property type="match status" value="1"/>
</dbReference>
<dbReference type="Gene3D" id="1.10.520.10">
    <property type="match status" value="1"/>
</dbReference>
<dbReference type="Gene3D" id="1.10.420.10">
    <property type="entry name" value="Peroxidase, domain 2"/>
    <property type="match status" value="1"/>
</dbReference>
<evidence type="ECO:0000256" key="4">
    <source>
        <dbReference type="ARBA" id="ARBA00005997"/>
    </source>
</evidence>
<keyword evidence="8" id="KW-0809">Transit peptide</keyword>
<dbReference type="AlphaFoldDB" id="A0A9P8PLH1"/>
<evidence type="ECO:0000256" key="7">
    <source>
        <dbReference type="ARBA" id="ARBA00022723"/>
    </source>
</evidence>
<dbReference type="PROSITE" id="PS00436">
    <property type="entry name" value="PEROXIDASE_2"/>
    <property type="match status" value="1"/>
</dbReference>
<dbReference type="InterPro" id="IPR044831">
    <property type="entry name" value="Ccp1-like"/>
</dbReference>
<comment type="similarity">
    <text evidence="4">Belongs to the peroxidase family. Cytochrome c peroxidase subfamily.</text>
</comment>
<protein>
    <recommendedName>
        <fullName evidence="14">Peroxidase</fullName>
        <ecNumber evidence="14">1.11.1.-</ecNumber>
    </recommendedName>
</protein>
<dbReference type="PRINTS" id="PR00458">
    <property type="entry name" value="PEROXIDASE"/>
</dbReference>
<dbReference type="GO" id="GO:0042744">
    <property type="term" value="P:hydrogen peroxide catabolic process"/>
    <property type="evidence" value="ECO:0007669"/>
    <property type="project" value="TreeGrafter"/>
</dbReference>
<feature type="signal peptide" evidence="14">
    <location>
        <begin position="1"/>
        <end position="28"/>
    </location>
</feature>
<dbReference type="GO" id="GO:0005759">
    <property type="term" value="C:mitochondrial matrix"/>
    <property type="evidence" value="ECO:0007669"/>
    <property type="project" value="UniProtKB-SubCell"/>
</dbReference>
<dbReference type="InterPro" id="IPR019794">
    <property type="entry name" value="Peroxidases_AS"/>
</dbReference>
<proteinExistence type="inferred from homology"/>
<dbReference type="GO" id="GO:0046872">
    <property type="term" value="F:metal ion binding"/>
    <property type="evidence" value="ECO:0007669"/>
    <property type="project" value="UniProtKB-UniRule"/>
</dbReference>
<dbReference type="PROSITE" id="PS50873">
    <property type="entry name" value="PEROXIDASE_4"/>
    <property type="match status" value="1"/>
</dbReference>
<evidence type="ECO:0000256" key="3">
    <source>
        <dbReference type="ARBA" id="ARBA00004569"/>
    </source>
</evidence>
<evidence type="ECO:0000256" key="2">
    <source>
        <dbReference type="ARBA" id="ARBA00004305"/>
    </source>
</evidence>
<dbReference type="GO" id="GO:0004130">
    <property type="term" value="F:cytochrome-c peroxidase activity"/>
    <property type="evidence" value="ECO:0007669"/>
    <property type="project" value="UniProtKB-EC"/>
</dbReference>
<dbReference type="GO" id="GO:0020037">
    <property type="term" value="F:heme binding"/>
    <property type="evidence" value="ECO:0007669"/>
    <property type="project" value="UniProtKB-UniRule"/>
</dbReference>
<dbReference type="FunFam" id="1.10.520.10:FF:000005">
    <property type="entry name" value="Cytochrome c peroxidase"/>
    <property type="match status" value="1"/>
</dbReference>
<evidence type="ECO:0000256" key="13">
    <source>
        <dbReference type="ARBA" id="ARBA00049265"/>
    </source>
</evidence>
<keyword evidence="11" id="KW-0496">Mitochondrion</keyword>
<evidence type="ECO:0000256" key="12">
    <source>
        <dbReference type="ARBA" id="ARBA00038574"/>
    </source>
</evidence>
<evidence type="ECO:0000256" key="11">
    <source>
        <dbReference type="ARBA" id="ARBA00023128"/>
    </source>
</evidence>
<comment type="caution">
    <text evidence="16">The sequence shown here is derived from an EMBL/GenBank/DDBJ whole genome shotgun (WGS) entry which is preliminary data.</text>
</comment>
<reference evidence="16" key="1">
    <citation type="journal article" date="2021" name="Open Biol.">
        <title>Shared evolutionary footprints suggest mitochondrial oxidative damage underlies multiple complex I losses in fungi.</title>
        <authorList>
            <person name="Schikora-Tamarit M.A."/>
            <person name="Marcet-Houben M."/>
            <person name="Nosek J."/>
            <person name="Gabaldon T."/>
        </authorList>
    </citation>
    <scope>NUCLEOTIDE SEQUENCE</scope>
    <source>
        <strain evidence="16">NCAIM Y.01608</strain>
    </source>
</reference>
<comment type="subunit">
    <text evidence="12">Forms a one-to-one complex with cytochrome c.</text>
</comment>
<evidence type="ECO:0000256" key="5">
    <source>
        <dbReference type="ARBA" id="ARBA00022559"/>
    </source>
</evidence>
<feature type="chain" id="PRO_5040535948" description="Peroxidase" evidence="14">
    <location>
        <begin position="29"/>
        <end position="351"/>
    </location>
</feature>
<keyword evidence="7" id="KW-0479">Metal-binding</keyword>
<evidence type="ECO:0000256" key="6">
    <source>
        <dbReference type="ARBA" id="ARBA00022617"/>
    </source>
</evidence>
<dbReference type="GO" id="GO:0005758">
    <property type="term" value="C:mitochondrial intermembrane space"/>
    <property type="evidence" value="ECO:0007669"/>
    <property type="project" value="UniProtKB-SubCell"/>
</dbReference>
<evidence type="ECO:0000313" key="17">
    <source>
        <dbReference type="Proteomes" id="UP000788993"/>
    </source>
</evidence>
<gene>
    <name evidence="16" type="ORF">OGATHE_002042</name>
</gene>
<evidence type="ECO:0000256" key="10">
    <source>
        <dbReference type="ARBA" id="ARBA00023004"/>
    </source>
</evidence>
<keyword evidence="9 14" id="KW-0560">Oxidoreductase</keyword>
<dbReference type="Proteomes" id="UP000788993">
    <property type="component" value="Unassembled WGS sequence"/>
</dbReference>
<keyword evidence="17" id="KW-1185">Reference proteome</keyword>
<dbReference type="GO" id="GO:0034599">
    <property type="term" value="P:cellular response to oxidative stress"/>
    <property type="evidence" value="ECO:0007669"/>
    <property type="project" value="InterPro"/>
</dbReference>
<dbReference type="EMBL" id="JAEUBD010000526">
    <property type="protein sequence ID" value="KAH3674062.1"/>
    <property type="molecule type" value="Genomic_DNA"/>
</dbReference>
<evidence type="ECO:0000256" key="9">
    <source>
        <dbReference type="ARBA" id="ARBA00023002"/>
    </source>
</evidence>
<dbReference type="SUPFAM" id="SSF48113">
    <property type="entry name" value="Heme-dependent peroxidases"/>
    <property type="match status" value="1"/>
</dbReference>
<dbReference type="InterPro" id="IPR002016">
    <property type="entry name" value="Haem_peroxidase"/>
</dbReference>
<dbReference type="GO" id="GO:0000302">
    <property type="term" value="P:response to reactive oxygen species"/>
    <property type="evidence" value="ECO:0007669"/>
    <property type="project" value="TreeGrafter"/>
</dbReference>
<evidence type="ECO:0000259" key="15">
    <source>
        <dbReference type="PROSITE" id="PS50873"/>
    </source>
</evidence>
<reference evidence="16" key="2">
    <citation type="submission" date="2021-01" db="EMBL/GenBank/DDBJ databases">
        <authorList>
            <person name="Schikora-Tamarit M.A."/>
        </authorList>
    </citation>
    <scope>NUCLEOTIDE SEQUENCE</scope>
    <source>
        <strain evidence="16">NCAIM Y.01608</strain>
    </source>
</reference>
<sequence>MASFSRTVPKLSFRPLIAVSLAAAGAYAYNENNGPSPSRKPKNSGKLLASSTLLATNVREASAAVKPFEEYQKIYNDIAEKLREEDDHDDGSYGPVLVRLAWHCSGTYDQNDPSANKGGSYAGTMRFQQEQNDPENAGLKVAQDFLEPFKTKYSHLSYGDLWTLGGVCAIQELSGPKIKWRPGRKDLGLDAVPPYHRLPDASQETGEYVRSVFNGRLGFTDQEMVCLIGVGHALGRCHPDASGYDGPWTFSPTMVTNDFFKLLLDEDWKIRNWDGKKQYTDSSTKSLMMLPTDMVLKKDSKFRKYVELYAKDEEKCMSDFADVFSRLLERGIKFPDSTKPMVFKTLEEQGL</sequence>
<organism evidence="16 17">
    <name type="scientific">Ogataea polymorpha</name>
    <dbReference type="NCBI Taxonomy" id="460523"/>
    <lineage>
        <taxon>Eukaryota</taxon>
        <taxon>Fungi</taxon>
        <taxon>Dikarya</taxon>
        <taxon>Ascomycota</taxon>
        <taxon>Saccharomycotina</taxon>
        <taxon>Pichiomycetes</taxon>
        <taxon>Pichiales</taxon>
        <taxon>Pichiaceae</taxon>
        <taxon>Ogataea</taxon>
    </lineage>
</organism>
<dbReference type="EC" id="1.11.1.-" evidence="14"/>
<dbReference type="Pfam" id="PF00141">
    <property type="entry name" value="peroxidase"/>
    <property type="match status" value="1"/>
</dbReference>
<evidence type="ECO:0000256" key="14">
    <source>
        <dbReference type="RuleBase" id="RU363051"/>
    </source>
</evidence>
<evidence type="ECO:0000256" key="1">
    <source>
        <dbReference type="ARBA" id="ARBA00003917"/>
    </source>
</evidence>
<keyword evidence="6" id="KW-0349">Heme</keyword>
<dbReference type="PANTHER" id="PTHR31356:SF58">
    <property type="entry name" value="CYTOCHROME C PEROXIDASE, MITOCHONDRIAL"/>
    <property type="match status" value="1"/>
</dbReference>
<evidence type="ECO:0000313" key="16">
    <source>
        <dbReference type="EMBL" id="KAH3674062.1"/>
    </source>
</evidence>